<protein>
    <submittedName>
        <fullName evidence="1">Uncharacterized protein</fullName>
    </submittedName>
</protein>
<dbReference type="AlphaFoldDB" id="A0A382M5Q1"/>
<organism evidence="1">
    <name type="scientific">marine metagenome</name>
    <dbReference type="NCBI Taxonomy" id="408172"/>
    <lineage>
        <taxon>unclassified sequences</taxon>
        <taxon>metagenomes</taxon>
        <taxon>ecological metagenomes</taxon>
    </lineage>
</organism>
<dbReference type="EMBL" id="UINC01090598">
    <property type="protein sequence ID" value="SVC42682.1"/>
    <property type="molecule type" value="Genomic_DNA"/>
</dbReference>
<proteinExistence type="predicted"/>
<reference evidence="1" key="1">
    <citation type="submission" date="2018-05" db="EMBL/GenBank/DDBJ databases">
        <authorList>
            <person name="Lanie J.A."/>
            <person name="Ng W.-L."/>
            <person name="Kazmierczak K.M."/>
            <person name="Andrzejewski T.M."/>
            <person name="Davidsen T.M."/>
            <person name="Wayne K.J."/>
            <person name="Tettelin H."/>
            <person name="Glass J.I."/>
            <person name="Rusch D."/>
            <person name="Podicherti R."/>
            <person name="Tsui H.-C.T."/>
            <person name="Winkler M.E."/>
        </authorList>
    </citation>
    <scope>NUCLEOTIDE SEQUENCE</scope>
</reference>
<name>A0A382M5Q1_9ZZZZ</name>
<sequence length="48" mass="5298">MSRIGPRGGVICRFKPPGREEGMAVLCFHFAKKKAQDGRAGVPLWQTI</sequence>
<evidence type="ECO:0000313" key="1">
    <source>
        <dbReference type="EMBL" id="SVC42682.1"/>
    </source>
</evidence>
<gene>
    <name evidence="1" type="ORF">METZ01_LOCUS295536</name>
</gene>
<accession>A0A382M5Q1</accession>